<keyword evidence="2" id="KW-1133">Transmembrane helix</keyword>
<keyword evidence="4" id="KW-1185">Reference proteome</keyword>
<reference evidence="4" key="1">
    <citation type="journal article" date="2019" name="Int. J. Syst. Evol. Microbiol.">
        <title>The Global Catalogue of Microorganisms (GCM) 10K type strain sequencing project: providing services to taxonomists for standard genome sequencing and annotation.</title>
        <authorList>
            <consortium name="The Broad Institute Genomics Platform"/>
            <consortium name="The Broad Institute Genome Sequencing Center for Infectious Disease"/>
            <person name="Wu L."/>
            <person name="Ma J."/>
        </authorList>
    </citation>
    <scope>NUCLEOTIDE SEQUENCE [LARGE SCALE GENOMIC DNA]</scope>
    <source>
        <strain evidence="4">JCM 13004</strain>
    </source>
</reference>
<feature type="transmembrane region" description="Helical" evidence="2">
    <location>
        <begin position="72"/>
        <end position="93"/>
    </location>
</feature>
<evidence type="ECO:0008006" key="5">
    <source>
        <dbReference type="Google" id="ProtNLM"/>
    </source>
</evidence>
<accession>A0ABP4GQG4</accession>
<keyword evidence="2" id="KW-0812">Transmembrane</keyword>
<dbReference type="Proteomes" id="UP001500037">
    <property type="component" value="Unassembled WGS sequence"/>
</dbReference>
<protein>
    <recommendedName>
        <fullName evidence="5">PknH-like protein</fullName>
    </recommendedName>
</protein>
<keyword evidence="2" id="KW-0472">Membrane</keyword>
<evidence type="ECO:0000313" key="3">
    <source>
        <dbReference type="EMBL" id="GAA1232818.1"/>
    </source>
</evidence>
<sequence length="322" mass="33334">MSDHERDDASPTFGSGRTLAPGRGTPGRVSMAPTELDARFAQLRSQLSAGLQAPPTTAVVRSAVRRRRRRRALGAAGAGALALALFAAAPHLLVPGGYSQVGQPDQTGEVRLGWPDSTPSLPVSQATHEWDSGALPLETAQLPVLQQAYGPWLPVLREDGHPAAPALDTDQPACLAGPVAALNAVSVGGQDYVEDGGRSDGSRQAGPAQAYQLVLSFADASAAARAGRVLAGSYGCKGGHGSLAKVASDGELTVLRDDYLDPSDQPVTSVEEFTVEVRGVRVGVLGVRRVYRPGEPGFGRVPALDSHFAAAAAELADRLQTG</sequence>
<name>A0ABP4GQG4_9ACTN</name>
<dbReference type="EMBL" id="BAAALF010000031">
    <property type="protein sequence ID" value="GAA1232818.1"/>
    <property type="molecule type" value="Genomic_DNA"/>
</dbReference>
<organism evidence="3 4">
    <name type="scientific">Kitasatospora nipponensis</name>
    <dbReference type="NCBI Taxonomy" id="258049"/>
    <lineage>
        <taxon>Bacteria</taxon>
        <taxon>Bacillati</taxon>
        <taxon>Actinomycetota</taxon>
        <taxon>Actinomycetes</taxon>
        <taxon>Kitasatosporales</taxon>
        <taxon>Streptomycetaceae</taxon>
        <taxon>Kitasatospora</taxon>
    </lineage>
</organism>
<gene>
    <name evidence="3" type="ORF">GCM10009665_23850</name>
</gene>
<evidence type="ECO:0000256" key="2">
    <source>
        <dbReference type="SAM" id="Phobius"/>
    </source>
</evidence>
<feature type="region of interest" description="Disordered" evidence="1">
    <location>
        <begin position="1"/>
        <end position="31"/>
    </location>
</feature>
<evidence type="ECO:0000256" key="1">
    <source>
        <dbReference type="SAM" id="MobiDB-lite"/>
    </source>
</evidence>
<comment type="caution">
    <text evidence="3">The sequence shown here is derived from an EMBL/GenBank/DDBJ whole genome shotgun (WGS) entry which is preliminary data.</text>
</comment>
<evidence type="ECO:0000313" key="4">
    <source>
        <dbReference type="Proteomes" id="UP001500037"/>
    </source>
</evidence>
<proteinExistence type="predicted"/>